<evidence type="ECO:0000256" key="1">
    <source>
        <dbReference type="SAM" id="MobiDB-lite"/>
    </source>
</evidence>
<dbReference type="GeneID" id="7830107"/>
<dbReference type="AlphaFoldDB" id="I7MGB6"/>
<evidence type="ECO:0000313" key="3">
    <source>
        <dbReference type="Proteomes" id="UP000009168"/>
    </source>
</evidence>
<dbReference type="eggNOG" id="ENOG502SQTC">
    <property type="taxonomic scope" value="Eukaryota"/>
</dbReference>
<protein>
    <submittedName>
        <fullName evidence="2">Uncharacterized protein</fullName>
    </submittedName>
</protein>
<feature type="compositionally biased region" description="Polar residues" evidence="1">
    <location>
        <begin position="586"/>
        <end position="611"/>
    </location>
</feature>
<name>I7MGB6_TETTS</name>
<feature type="region of interest" description="Disordered" evidence="1">
    <location>
        <begin position="553"/>
        <end position="611"/>
    </location>
</feature>
<dbReference type="OrthoDB" id="312923at2759"/>
<feature type="compositionally biased region" description="Polar residues" evidence="1">
    <location>
        <begin position="207"/>
        <end position="220"/>
    </location>
</feature>
<reference evidence="3" key="1">
    <citation type="journal article" date="2006" name="PLoS Biol.">
        <title>Macronuclear genome sequence of the ciliate Tetrahymena thermophila, a model eukaryote.</title>
        <authorList>
            <person name="Eisen J.A."/>
            <person name="Coyne R.S."/>
            <person name="Wu M."/>
            <person name="Wu D."/>
            <person name="Thiagarajan M."/>
            <person name="Wortman J.R."/>
            <person name="Badger J.H."/>
            <person name="Ren Q."/>
            <person name="Amedeo P."/>
            <person name="Jones K.M."/>
            <person name="Tallon L.J."/>
            <person name="Delcher A.L."/>
            <person name="Salzberg S.L."/>
            <person name="Silva J.C."/>
            <person name="Haas B.J."/>
            <person name="Majoros W.H."/>
            <person name="Farzad M."/>
            <person name="Carlton J.M."/>
            <person name="Smith R.K. Jr."/>
            <person name="Garg J."/>
            <person name="Pearlman R.E."/>
            <person name="Karrer K.M."/>
            <person name="Sun L."/>
            <person name="Manning G."/>
            <person name="Elde N.C."/>
            <person name="Turkewitz A.P."/>
            <person name="Asai D.J."/>
            <person name="Wilkes D.E."/>
            <person name="Wang Y."/>
            <person name="Cai H."/>
            <person name="Collins K."/>
            <person name="Stewart B.A."/>
            <person name="Lee S.R."/>
            <person name="Wilamowska K."/>
            <person name="Weinberg Z."/>
            <person name="Ruzzo W.L."/>
            <person name="Wloga D."/>
            <person name="Gaertig J."/>
            <person name="Frankel J."/>
            <person name="Tsao C.-C."/>
            <person name="Gorovsky M.A."/>
            <person name="Keeling P.J."/>
            <person name="Waller R.F."/>
            <person name="Patron N.J."/>
            <person name="Cherry J.M."/>
            <person name="Stover N.A."/>
            <person name="Krieger C.J."/>
            <person name="del Toro C."/>
            <person name="Ryder H.F."/>
            <person name="Williamson S.C."/>
            <person name="Barbeau R.A."/>
            <person name="Hamilton E.P."/>
            <person name="Orias E."/>
        </authorList>
    </citation>
    <scope>NUCLEOTIDE SEQUENCE [LARGE SCALE GENOMIC DNA]</scope>
    <source>
        <strain evidence="3">SB210</strain>
    </source>
</reference>
<evidence type="ECO:0000313" key="2">
    <source>
        <dbReference type="EMBL" id="EAR85001.2"/>
    </source>
</evidence>
<gene>
    <name evidence="2" type="ORF">TTHERM_00529530</name>
</gene>
<feature type="region of interest" description="Disordered" evidence="1">
    <location>
        <begin position="292"/>
        <end position="319"/>
    </location>
</feature>
<dbReference type="KEGG" id="tet:TTHERM_00529530"/>
<dbReference type="InParanoid" id="I7MGB6"/>
<feature type="region of interest" description="Disordered" evidence="1">
    <location>
        <begin position="203"/>
        <end position="234"/>
    </location>
</feature>
<accession>I7MGB6</accession>
<dbReference type="Proteomes" id="UP000009168">
    <property type="component" value="Unassembled WGS sequence"/>
</dbReference>
<organism evidence="2 3">
    <name type="scientific">Tetrahymena thermophila (strain SB210)</name>
    <dbReference type="NCBI Taxonomy" id="312017"/>
    <lineage>
        <taxon>Eukaryota</taxon>
        <taxon>Sar</taxon>
        <taxon>Alveolata</taxon>
        <taxon>Ciliophora</taxon>
        <taxon>Intramacronucleata</taxon>
        <taxon>Oligohymenophorea</taxon>
        <taxon>Hymenostomatida</taxon>
        <taxon>Tetrahymenina</taxon>
        <taxon>Tetrahymenidae</taxon>
        <taxon>Tetrahymena</taxon>
    </lineage>
</organism>
<feature type="compositionally biased region" description="Low complexity" evidence="1">
    <location>
        <begin position="452"/>
        <end position="461"/>
    </location>
</feature>
<feature type="compositionally biased region" description="Low complexity" evidence="1">
    <location>
        <begin position="553"/>
        <end position="585"/>
    </location>
</feature>
<sequence length="634" mass="72526">MSDYNEQEKTMLIESMAKLIEHIHDSKVHQTEIFNSLTTNDLLKILSNIEDKNLKLRKTSCRFLCELLYDNNQVQDLFCELTGVLPIDGKVCINKIPESFNQHMRFIPEILEIVKSSPIPVNDNGKAPLCWYFSSKIDYNQPFRVQFFYPQDQNNFDSSEFIDPQESIFGFVINSPFKQKRPEKDSKGSSIIQDISKYSIEKDSYKSQHNNQTSLNSSRVSPIKKREAQISSNNSSSFIKKIQFNSSSSRQDRSFSDKKDVIKMVQSQLGNNNLQDSLDQSYQQNYQNQLNKNATNSQDQSISKVTQPNSASRKDNISSFQNNTLPGEISLNDSIEFVNMAKAFSPYSPRYELAIRQKHNQNQNKYQLLERRKTAEGINEKSLKFKNNINTSISQTKQKQISISMAGSNSFRQTYTQQKKRESSNSTSKNPQISQSTVHGVQIKKFQLQPDNQNQSNQNSSFENLKLEQKYDSQKTGYSLKDKRYSQQDQFSKQVINEKRNAVNASSQAIPSKNNPYNLLSKSTYEHPLNENNSSLFPNQTPKFTNLEHKNYISSKNSNNNNNNGFSQIQSNTYSNNITSISPNIANHSNTPQQLNSQFSNTPTSSNQNGTQKKIVSLHNKSLVSKSLSINNNK</sequence>
<feature type="compositionally biased region" description="Polar residues" evidence="1">
    <location>
        <begin position="394"/>
        <end position="417"/>
    </location>
</feature>
<keyword evidence="3" id="KW-1185">Reference proteome</keyword>
<feature type="region of interest" description="Disordered" evidence="1">
    <location>
        <begin position="394"/>
        <end position="468"/>
    </location>
</feature>
<dbReference type="RefSeq" id="XP_001032664.2">
    <property type="nucleotide sequence ID" value="XM_001032664.2"/>
</dbReference>
<feature type="compositionally biased region" description="Polar residues" evidence="1">
    <location>
        <begin position="424"/>
        <end position="439"/>
    </location>
</feature>
<proteinExistence type="predicted"/>
<dbReference type="EMBL" id="GG662522">
    <property type="protein sequence ID" value="EAR85001.2"/>
    <property type="molecule type" value="Genomic_DNA"/>
</dbReference>